<dbReference type="InterPro" id="IPR036388">
    <property type="entry name" value="WH-like_DNA-bd_sf"/>
</dbReference>
<proteinExistence type="inferred from homology"/>
<accession>A0A2S3HEN8</accession>
<dbReference type="Gramene" id="PAN21407">
    <property type="protein sequence ID" value="PAN21407"/>
    <property type="gene ID" value="PAHAL_3G463000"/>
</dbReference>
<dbReference type="Pfam" id="PF23598">
    <property type="entry name" value="LRR_14"/>
    <property type="match status" value="1"/>
</dbReference>
<dbReference type="InterPro" id="IPR044974">
    <property type="entry name" value="Disease_R_plants"/>
</dbReference>
<dbReference type="FunFam" id="3.40.50.300:FF:001091">
    <property type="entry name" value="Probable disease resistance protein At1g61300"/>
    <property type="match status" value="1"/>
</dbReference>
<dbReference type="InterPro" id="IPR027417">
    <property type="entry name" value="P-loop_NTPase"/>
</dbReference>
<dbReference type="InterPro" id="IPR042197">
    <property type="entry name" value="Apaf_helical"/>
</dbReference>
<dbReference type="InterPro" id="IPR038005">
    <property type="entry name" value="RX-like_CC"/>
</dbReference>
<dbReference type="InterPro" id="IPR041118">
    <property type="entry name" value="Rx_N"/>
</dbReference>
<organism evidence="11">
    <name type="scientific">Panicum hallii</name>
    <dbReference type="NCBI Taxonomy" id="206008"/>
    <lineage>
        <taxon>Eukaryota</taxon>
        <taxon>Viridiplantae</taxon>
        <taxon>Streptophyta</taxon>
        <taxon>Embryophyta</taxon>
        <taxon>Tracheophyta</taxon>
        <taxon>Spermatophyta</taxon>
        <taxon>Magnoliopsida</taxon>
        <taxon>Liliopsida</taxon>
        <taxon>Poales</taxon>
        <taxon>Poaceae</taxon>
        <taxon>PACMAD clade</taxon>
        <taxon>Panicoideae</taxon>
        <taxon>Panicodae</taxon>
        <taxon>Paniceae</taxon>
        <taxon>Panicinae</taxon>
        <taxon>Panicum</taxon>
        <taxon>Panicum sect. Panicum</taxon>
    </lineage>
</organism>
<evidence type="ECO:0000256" key="6">
    <source>
        <dbReference type="ARBA" id="ARBA00023054"/>
    </source>
</evidence>
<evidence type="ECO:0000313" key="11">
    <source>
        <dbReference type="EMBL" id="PAN21406.1"/>
    </source>
</evidence>
<dbReference type="Gene3D" id="1.10.8.430">
    <property type="entry name" value="Helical domain of apoptotic protease-activating factors"/>
    <property type="match status" value="1"/>
</dbReference>
<evidence type="ECO:0000259" key="9">
    <source>
        <dbReference type="Pfam" id="PF23559"/>
    </source>
</evidence>
<dbReference type="PRINTS" id="PR00364">
    <property type="entry name" value="DISEASERSIST"/>
</dbReference>
<dbReference type="Gene3D" id="1.20.5.4130">
    <property type="match status" value="1"/>
</dbReference>
<sequence length="949" mass="109405">MMEAVVCASHGAMGSLLWKLGALLSDEYRLLTRVKAEIMFLKDELESMHAFLKKMSEVEDPDEQSNRWMKEVRELSYDIEDIIDSFMFSLGCESNSKPRGFKGFVGRCLSLFTDAMTRHWIAKKIQHLKVHVIEASNRRQRYKVEDAFPRLSRISIDPRLPAFYTETTRLVGIDGPRDKLIKLLTEGHGTVAQLNVVSIVGFGGLGKTTLANEVYRKLEGQFDYRAFVSMSQKPDMKKILRNILYQYSCREFGSNESWDEQQLINTIRHFLKDKRYFIVIDDIWSTSAWRTIRCAFPENNCSSRILTTTRIMAVAKYCCSPHHDQVYELNPLGATHSKSLFFKRTFGSEDMCPLHLKEVSNRILKKCSGLPLAIITIASLLATKSRTKEEWEKVWKSIGSVLEKDTEMEEMKKILTLSYNDLPYHLKTCLLYLSMFPEDYEIKRDRLVRRWIAEGFITTEGGQDMEEIGECYFNDLINRSMIQPVGIQYDGRADACRVHDMILEFIASKSVEENFVTLCGDQNHKSVPQGKVRRLSLNYYARDDIMVPTNMIVSNVRTLTTFGHSENMPCLSNFQLLRVLDLENRVVLEYNYLKDIDKLSHLRYLRLNSRRITALPEQIGELKNLQTLDLRWTRIQRLPESIVLLQRLTCLLVNSLELPEGIGNMQALREFSEIEINCHTSVSSLLELGSLTNLRILGLNWCIIDTNYAMKTYAENLVTSLCKLGTLNLRSIQIQSCHRCSLDFLQDSWSPPPRHLQKFDMSIDYYFPRIPNWMESLDYLTYLDIYLSPVHEESFRALGDLPSLLFLWISSSAVKPKEGVIISSNGFHCLKEFYFSCWEIGAGLTFEQGTMPMLEKLRVPFNAHGVCSLHGVLDFGIQHLSSLKHLQVEIVCHGARLKEVEALEEAVKNAASDLSDELSLEVRRWDEEEILKDGEHKLAEEEFDTYLES</sequence>
<dbReference type="SUPFAM" id="SSF52540">
    <property type="entry name" value="P-loop containing nucleoside triphosphate hydrolases"/>
    <property type="match status" value="1"/>
</dbReference>
<dbReference type="GO" id="GO:0002758">
    <property type="term" value="P:innate immune response-activating signaling pathway"/>
    <property type="evidence" value="ECO:0007669"/>
    <property type="project" value="UniProtKB-ARBA"/>
</dbReference>
<dbReference type="InterPro" id="IPR002182">
    <property type="entry name" value="NB-ARC"/>
</dbReference>
<dbReference type="Gene3D" id="3.40.50.300">
    <property type="entry name" value="P-loop containing nucleotide triphosphate hydrolases"/>
    <property type="match status" value="1"/>
</dbReference>
<dbReference type="GO" id="GO:0043531">
    <property type="term" value="F:ADP binding"/>
    <property type="evidence" value="ECO:0007669"/>
    <property type="project" value="InterPro"/>
</dbReference>
<dbReference type="Gene3D" id="1.10.10.10">
    <property type="entry name" value="Winged helix-like DNA-binding domain superfamily/Winged helix DNA-binding domain"/>
    <property type="match status" value="1"/>
</dbReference>
<keyword evidence="2" id="KW-0433">Leucine-rich repeat</keyword>
<dbReference type="PANTHER" id="PTHR23155">
    <property type="entry name" value="DISEASE RESISTANCE PROTEIN RP"/>
    <property type="match status" value="1"/>
</dbReference>
<dbReference type="Proteomes" id="UP000243499">
    <property type="component" value="Chromosome 3"/>
</dbReference>
<keyword evidence="3" id="KW-0677">Repeat</keyword>
<evidence type="ECO:0008006" key="12">
    <source>
        <dbReference type="Google" id="ProtNLM"/>
    </source>
</evidence>
<evidence type="ECO:0000256" key="3">
    <source>
        <dbReference type="ARBA" id="ARBA00022737"/>
    </source>
</evidence>
<dbReference type="InterPro" id="IPR032675">
    <property type="entry name" value="LRR_dom_sf"/>
</dbReference>
<dbReference type="Pfam" id="PF23559">
    <property type="entry name" value="WHD_DRP"/>
    <property type="match status" value="1"/>
</dbReference>
<feature type="domain" description="Disease resistance N-terminal" evidence="8">
    <location>
        <begin position="12"/>
        <end position="97"/>
    </location>
</feature>
<dbReference type="AlphaFoldDB" id="A0A2S3HEN8"/>
<evidence type="ECO:0000256" key="2">
    <source>
        <dbReference type="ARBA" id="ARBA00022614"/>
    </source>
</evidence>
<dbReference type="FunFam" id="1.10.10.10:FF:000322">
    <property type="entry name" value="Probable disease resistance protein At1g63360"/>
    <property type="match status" value="1"/>
</dbReference>
<gene>
    <name evidence="11" type="ORF">PAHAL_3G463000</name>
</gene>
<dbReference type="Gene3D" id="3.80.10.10">
    <property type="entry name" value="Ribonuclease Inhibitor"/>
    <property type="match status" value="1"/>
</dbReference>
<dbReference type="PANTHER" id="PTHR23155:SF1228">
    <property type="entry name" value="NB-ARC DOMAIN CONTAINING PROTEIN, EXPRESSED"/>
    <property type="match status" value="1"/>
</dbReference>
<feature type="domain" description="NB-ARC" evidence="7">
    <location>
        <begin position="178"/>
        <end position="346"/>
    </location>
</feature>
<evidence type="ECO:0000259" key="8">
    <source>
        <dbReference type="Pfam" id="PF18052"/>
    </source>
</evidence>
<dbReference type="Pfam" id="PF00931">
    <property type="entry name" value="NB-ARC"/>
    <property type="match status" value="1"/>
</dbReference>
<comment type="similarity">
    <text evidence="1">Belongs to the disease resistance NB-LRR family.</text>
</comment>
<protein>
    <recommendedName>
        <fullName evidence="12">AAA+ ATPase domain-containing protein</fullName>
    </recommendedName>
</protein>
<evidence type="ECO:0000256" key="4">
    <source>
        <dbReference type="ARBA" id="ARBA00022741"/>
    </source>
</evidence>
<dbReference type="InterPro" id="IPR058922">
    <property type="entry name" value="WHD_DRP"/>
</dbReference>
<evidence type="ECO:0000256" key="5">
    <source>
        <dbReference type="ARBA" id="ARBA00022821"/>
    </source>
</evidence>
<evidence type="ECO:0000259" key="7">
    <source>
        <dbReference type="Pfam" id="PF00931"/>
    </source>
</evidence>
<feature type="domain" description="Disease resistance R13L4/SHOC-2-like LRR" evidence="10">
    <location>
        <begin position="556"/>
        <end position="912"/>
    </location>
</feature>
<keyword evidence="5" id="KW-0611">Plant defense</keyword>
<dbReference type="InterPro" id="IPR055414">
    <property type="entry name" value="LRR_R13L4/SHOC2-like"/>
</dbReference>
<dbReference type="GO" id="GO:0009626">
    <property type="term" value="P:plant-type hypersensitive response"/>
    <property type="evidence" value="ECO:0007669"/>
    <property type="project" value="UniProtKB-ARBA"/>
</dbReference>
<keyword evidence="4" id="KW-0547">Nucleotide-binding</keyword>
<dbReference type="EMBL" id="CM008048">
    <property type="protein sequence ID" value="PAN21406.1"/>
    <property type="molecule type" value="Genomic_DNA"/>
</dbReference>
<dbReference type="Gramene" id="PAN21406">
    <property type="protein sequence ID" value="PAN21406"/>
    <property type="gene ID" value="PAHAL_3G463000"/>
</dbReference>
<reference evidence="11" key="1">
    <citation type="submission" date="2018-04" db="EMBL/GenBank/DDBJ databases">
        <title>WGS assembly of Panicum hallii.</title>
        <authorList>
            <person name="Lovell J."/>
            <person name="Jenkins J."/>
            <person name="Lowry D."/>
            <person name="Mamidi S."/>
            <person name="Sreedasyam A."/>
            <person name="Weng X."/>
            <person name="Barry K."/>
            <person name="Bonette J."/>
            <person name="Campitelli B."/>
            <person name="Daum C."/>
            <person name="Gordon S."/>
            <person name="Gould B."/>
            <person name="Lipzen A."/>
            <person name="Macqueen A."/>
            <person name="Palacio-Mejia J."/>
            <person name="Plott C."/>
            <person name="Shakirov E."/>
            <person name="Shu S."/>
            <person name="Yoshinaga Y."/>
            <person name="Zane M."/>
            <person name="Rokhsar D."/>
            <person name="Grimwood J."/>
            <person name="Schmutz J."/>
            <person name="Juenger T."/>
        </authorList>
    </citation>
    <scope>NUCLEOTIDE SEQUENCE [LARGE SCALE GENOMIC DNA]</scope>
    <source>
        <strain evidence="11">FIL2</strain>
    </source>
</reference>
<feature type="domain" description="Disease resistance protein winged helix" evidence="9">
    <location>
        <begin position="435"/>
        <end position="506"/>
    </location>
</feature>
<keyword evidence="6" id="KW-0175">Coiled coil</keyword>
<dbReference type="GO" id="GO:0042742">
    <property type="term" value="P:defense response to bacterium"/>
    <property type="evidence" value="ECO:0007669"/>
    <property type="project" value="UniProtKB-ARBA"/>
</dbReference>
<evidence type="ECO:0000259" key="10">
    <source>
        <dbReference type="Pfam" id="PF23598"/>
    </source>
</evidence>
<evidence type="ECO:0000256" key="1">
    <source>
        <dbReference type="ARBA" id="ARBA00008894"/>
    </source>
</evidence>
<dbReference type="Pfam" id="PF18052">
    <property type="entry name" value="Rx_N"/>
    <property type="match status" value="1"/>
</dbReference>
<dbReference type="SUPFAM" id="SSF52058">
    <property type="entry name" value="L domain-like"/>
    <property type="match status" value="1"/>
</dbReference>
<name>A0A2S3HEN8_9POAL</name>
<dbReference type="EMBL" id="CM008048">
    <property type="protein sequence ID" value="PAN21407.1"/>
    <property type="molecule type" value="Genomic_DNA"/>
</dbReference>
<dbReference type="CDD" id="cd14798">
    <property type="entry name" value="RX-CC_like"/>
    <property type="match status" value="1"/>
</dbReference>